<dbReference type="AlphaFoldDB" id="A0AAW1K1S6"/>
<evidence type="ECO:0000256" key="3">
    <source>
        <dbReference type="ARBA" id="ARBA00023054"/>
    </source>
</evidence>
<dbReference type="GO" id="GO:0005930">
    <property type="term" value="C:axoneme"/>
    <property type="evidence" value="ECO:0007669"/>
    <property type="project" value="TreeGrafter"/>
</dbReference>
<dbReference type="GO" id="GO:0036064">
    <property type="term" value="C:ciliary basal body"/>
    <property type="evidence" value="ECO:0007669"/>
    <property type="project" value="TreeGrafter"/>
</dbReference>
<dbReference type="EMBL" id="JASPKY010000276">
    <property type="protein sequence ID" value="KAK9711650.1"/>
    <property type="molecule type" value="Genomic_DNA"/>
</dbReference>
<comment type="similarity">
    <text evidence="5">Belongs to the CFAP263 family.</text>
</comment>
<sequence>MLIQNSLNPIAINLTQKTDLVLREIEETQNSHAKFLKKAKNIKFNLRAEMEELELRAREVDHACRNLAHVEVDSTNKLNQKIPAERFIRYMQDWLKNAQQVLEKMRLRTISYKGQLSKLKAQKERKHDLGESVDIADLEKSQIQRQHLLQEIKQKNENLIELKRMSSRGNMLLTMNKKILDKQKQTIENLKAAVDTMGKSLQQLMKEAEITQQEVEHERTRYIELKKLVDSYRMPSTLDYIRTKAELRDVLKETRRWQRKEHMLETGLITYTRMMCQMKGTMKPNDSWYTLKEYEISDLVADRSPTDSEETLSCISIVSDFNRSFK</sequence>
<keyword evidence="4" id="KW-0966">Cell projection</keyword>
<protein>
    <recommendedName>
        <fullName evidence="6">Cilia- and flagella-associated protein 263</fullName>
    </recommendedName>
</protein>
<evidence type="ECO:0000313" key="10">
    <source>
        <dbReference type="Proteomes" id="UP001458880"/>
    </source>
</evidence>
<organism evidence="9 10">
    <name type="scientific">Popillia japonica</name>
    <name type="common">Japanese beetle</name>
    <dbReference type="NCBI Taxonomy" id="7064"/>
    <lineage>
        <taxon>Eukaryota</taxon>
        <taxon>Metazoa</taxon>
        <taxon>Ecdysozoa</taxon>
        <taxon>Arthropoda</taxon>
        <taxon>Hexapoda</taxon>
        <taxon>Insecta</taxon>
        <taxon>Pterygota</taxon>
        <taxon>Neoptera</taxon>
        <taxon>Endopterygota</taxon>
        <taxon>Coleoptera</taxon>
        <taxon>Polyphaga</taxon>
        <taxon>Scarabaeiformia</taxon>
        <taxon>Scarabaeidae</taxon>
        <taxon>Rutelinae</taxon>
        <taxon>Popillia</taxon>
    </lineage>
</organism>
<evidence type="ECO:0000256" key="7">
    <source>
        <dbReference type="SAM" id="Coils"/>
    </source>
</evidence>
<dbReference type="PANTHER" id="PTHR15654:SF2">
    <property type="entry name" value="COILED-COIL DOMAIN-CONTAINING PROTEIN 113"/>
    <property type="match status" value="1"/>
</dbReference>
<name>A0AAW1K1S6_POPJA</name>
<dbReference type="PANTHER" id="PTHR15654">
    <property type="entry name" value="COILED-COIL DOMAIN-CONTAINING PROTEIN 113-RELATED"/>
    <property type="match status" value="1"/>
</dbReference>
<keyword evidence="10" id="KW-1185">Reference proteome</keyword>
<dbReference type="InterPro" id="IPR025254">
    <property type="entry name" value="CCDC113/CCDC96_CC"/>
</dbReference>
<evidence type="ECO:0000256" key="1">
    <source>
        <dbReference type="ARBA" id="ARBA00004138"/>
    </source>
</evidence>
<keyword evidence="2" id="KW-0970">Cilium biogenesis/degradation</keyword>
<feature type="coiled-coil region" evidence="7">
    <location>
        <begin position="36"/>
        <end position="63"/>
    </location>
</feature>
<dbReference type="InterPro" id="IPR051885">
    <property type="entry name" value="CC_CF"/>
</dbReference>
<evidence type="ECO:0000256" key="6">
    <source>
        <dbReference type="ARBA" id="ARBA00044798"/>
    </source>
</evidence>
<evidence type="ECO:0000256" key="5">
    <source>
        <dbReference type="ARBA" id="ARBA00044506"/>
    </source>
</evidence>
<accession>A0AAW1K1S6</accession>
<reference evidence="9 10" key="1">
    <citation type="journal article" date="2024" name="BMC Genomics">
        <title>De novo assembly and annotation of Popillia japonica's genome with initial clues to its potential as an invasive pest.</title>
        <authorList>
            <person name="Cucini C."/>
            <person name="Boschi S."/>
            <person name="Funari R."/>
            <person name="Cardaioli E."/>
            <person name="Iannotti N."/>
            <person name="Marturano G."/>
            <person name="Paoli F."/>
            <person name="Bruttini M."/>
            <person name="Carapelli A."/>
            <person name="Frati F."/>
            <person name="Nardi F."/>
        </authorList>
    </citation>
    <scope>NUCLEOTIDE SEQUENCE [LARGE SCALE GENOMIC DNA]</scope>
    <source>
        <strain evidence="9">DMR45628</strain>
    </source>
</reference>
<evidence type="ECO:0000313" key="9">
    <source>
        <dbReference type="EMBL" id="KAK9711650.1"/>
    </source>
</evidence>
<feature type="coiled-coil region" evidence="7">
    <location>
        <begin position="138"/>
        <end position="221"/>
    </location>
</feature>
<feature type="domain" description="CCDC113/CCDC96 coiled-coil" evidence="8">
    <location>
        <begin position="96"/>
        <end position="262"/>
    </location>
</feature>
<evidence type="ECO:0000256" key="2">
    <source>
        <dbReference type="ARBA" id="ARBA00022794"/>
    </source>
</evidence>
<comment type="subcellular location">
    <subcellularLocation>
        <location evidence="1">Cell projection</location>
        <location evidence="1">Cilium</location>
    </subcellularLocation>
</comment>
<evidence type="ECO:0000256" key="4">
    <source>
        <dbReference type="ARBA" id="ARBA00023273"/>
    </source>
</evidence>
<dbReference type="Proteomes" id="UP001458880">
    <property type="component" value="Unassembled WGS sequence"/>
</dbReference>
<gene>
    <name evidence="9" type="ORF">QE152_g25352</name>
</gene>
<dbReference type="GO" id="GO:0060271">
    <property type="term" value="P:cilium assembly"/>
    <property type="evidence" value="ECO:0007669"/>
    <property type="project" value="TreeGrafter"/>
</dbReference>
<comment type="caution">
    <text evidence="9">The sequence shown here is derived from an EMBL/GenBank/DDBJ whole genome shotgun (WGS) entry which is preliminary data.</text>
</comment>
<proteinExistence type="inferred from homology"/>
<dbReference type="Pfam" id="PF13870">
    <property type="entry name" value="CCDC113_CCDC96_CC"/>
    <property type="match status" value="1"/>
</dbReference>
<evidence type="ECO:0000259" key="8">
    <source>
        <dbReference type="Pfam" id="PF13870"/>
    </source>
</evidence>
<keyword evidence="3 7" id="KW-0175">Coiled coil</keyword>